<feature type="transmembrane region" description="Helical" evidence="4">
    <location>
        <begin position="286"/>
        <end position="304"/>
    </location>
</feature>
<feature type="transmembrane region" description="Helical" evidence="4">
    <location>
        <begin position="223"/>
        <end position="248"/>
    </location>
</feature>
<dbReference type="Proteomes" id="UP000268007">
    <property type="component" value="Unassembled WGS sequence"/>
</dbReference>
<dbReference type="Gene3D" id="1.20.1250.20">
    <property type="entry name" value="MFS general substrate transporter like domains"/>
    <property type="match status" value="2"/>
</dbReference>
<name>A0A495J2N4_9SPHI</name>
<feature type="transmembrane region" description="Helical" evidence="4">
    <location>
        <begin position="12"/>
        <end position="35"/>
    </location>
</feature>
<dbReference type="PANTHER" id="PTHR11360:SF290">
    <property type="entry name" value="MONOCARBOXYLATE MFS PERMEASE"/>
    <property type="match status" value="1"/>
</dbReference>
<sequence length="405" mass="43259">MSTLIKFHYGYVIVFCCCLIMGINIGLVMSCAGIFYKPVSSELKVSVGDFGLYMTFIYLLSTLMLTKAGQLMDKYSARWLLTLSSALLGIVLLAMSQLTAVWQFYVAGGLIGLTLAFLLYLSYPTMINRWFNSNIGFFIGLCSAASGIGGVIFNPFGGYLIAHYGWRTTYLIFGAIILVLVTPLLALLLRNYPGDKGLQAIGEKQAETVKSGVDYAHAIRSPVFYALIVFAFLMIAVSTINLFLPAYVVNVGYSVEQSGIVASAIMLGVTIGKVALGWLNDKSPRYGIFASAGLGMAGFVLLLLGKTGMAVMAGGGFLFGWAYAGVTVETALLVRTVFGGKDYAKIFSNIAIALAAGGALMAGGWGYLADLIDFKAILSAGIVLLGVSGILGFYALRKSEKFKTV</sequence>
<dbReference type="InterPro" id="IPR036259">
    <property type="entry name" value="MFS_trans_sf"/>
</dbReference>
<dbReference type="PROSITE" id="PS51257">
    <property type="entry name" value="PROKAR_LIPOPROTEIN"/>
    <property type="match status" value="1"/>
</dbReference>
<dbReference type="InterPro" id="IPR011701">
    <property type="entry name" value="MFS"/>
</dbReference>
<feature type="transmembrane region" description="Helical" evidence="4">
    <location>
        <begin position="260"/>
        <end position="279"/>
    </location>
</feature>
<keyword evidence="3 4" id="KW-0472">Membrane</keyword>
<feature type="transmembrane region" description="Helical" evidence="4">
    <location>
        <begin position="168"/>
        <end position="189"/>
    </location>
</feature>
<feature type="transmembrane region" description="Helical" evidence="4">
    <location>
        <begin position="346"/>
        <end position="368"/>
    </location>
</feature>
<evidence type="ECO:0000256" key="4">
    <source>
        <dbReference type="SAM" id="Phobius"/>
    </source>
</evidence>
<dbReference type="InterPro" id="IPR020846">
    <property type="entry name" value="MFS_dom"/>
</dbReference>
<evidence type="ECO:0000256" key="2">
    <source>
        <dbReference type="ARBA" id="ARBA00022989"/>
    </source>
</evidence>
<comment type="caution">
    <text evidence="6">The sequence shown here is derived from an EMBL/GenBank/DDBJ whole genome shotgun (WGS) entry which is preliminary data.</text>
</comment>
<keyword evidence="2 4" id="KW-1133">Transmembrane helix</keyword>
<accession>A0A495J2N4</accession>
<feature type="transmembrane region" description="Helical" evidence="4">
    <location>
        <begin position="77"/>
        <end position="96"/>
    </location>
</feature>
<evidence type="ECO:0000256" key="1">
    <source>
        <dbReference type="ARBA" id="ARBA00022692"/>
    </source>
</evidence>
<dbReference type="EMBL" id="RBKU01000001">
    <property type="protein sequence ID" value="RKR82892.1"/>
    <property type="molecule type" value="Genomic_DNA"/>
</dbReference>
<feature type="domain" description="Major facilitator superfamily (MFS) profile" evidence="5">
    <location>
        <begin position="10"/>
        <end position="400"/>
    </location>
</feature>
<dbReference type="InterPro" id="IPR050327">
    <property type="entry name" value="Proton-linked_MCT"/>
</dbReference>
<protein>
    <submittedName>
        <fullName evidence="6">MFS transporter</fullName>
    </submittedName>
</protein>
<feature type="transmembrane region" description="Helical" evidence="4">
    <location>
        <begin position="135"/>
        <end position="156"/>
    </location>
</feature>
<proteinExistence type="predicted"/>
<evidence type="ECO:0000259" key="5">
    <source>
        <dbReference type="PROSITE" id="PS50850"/>
    </source>
</evidence>
<feature type="transmembrane region" description="Helical" evidence="4">
    <location>
        <begin position="374"/>
        <end position="396"/>
    </location>
</feature>
<dbReference type="OrthoDB" id="182417at2"/>
<dbReference type="PROSITE" id="PS50850">
    <property type="entry name" value="MFS"/>
    <property type="match status" value="1"/>
</dbReference>
<dbReference type="Pfam" id="PF07690">
    <property type="entry name" value="MFS_1"/>
    <property type="match status" value="1"/>
</dbReference>
<evidence type="ECO:0000313" key="7">
    <source>
        <dbReference type="Proteomes" id="UP000268007"/>
    </source>
</evidence>
<keyword evidence="1 4" id="KW-0812">Transmembrane</keyword>
<feature type="transmembrane region" description="Helical" evidence="4">
    <location>
        <begin position="310"/>
        <end position="334"/>
    </location>
</feature>
<keyword evidence="7" id="KW-1185">Reference proteome</keyword>
<gene>
    <name evidence="6" type="ORF">BDD43_3085</name>
</gene>
<organism evidence="6 7">
    <name type="scientific">Mucilaginibacter gracilis</name>
    <dbReference type="NCBI Taxonomy" id="423350"/>
    <lineage>
        <taxon>Bacteria</taxon>
        <taxon>Pseudomonadati</taxon>
        <taxon>Bacteroidota</taxon>
        <taxon>Sphingobacteriia</taxon>
        <taxon>Sphingobacteriales</taxon>
        <taxon>Sphingobacteriaceae</taxon>
        <taxon>Mucilaginibacter</taxon>
    </lineage>
</organism>
<reference evidence="6 7" key="1">
    <citation type="submission" date="2018-10" db="EMBL/GenBank/DDBJ databases">
        <title>Genomic Encyclopedia of Archaeal and Bacterial Type Strains, Phase II (KMG-II): from individual species to whole genera.</title>
        <authorList>
            <person name="Goeker M."/>
        </authorList>
    </citation>
    <scope>NUCLEOTIDE SEQUENCE [LARGE SCALE GENOMIC DNA]</scope>
    <source>
        <strain evidence="6 7">DSM 18602</strain>
    </source>
</reference>
<dbReference type="GO" id="GO:0022857">
    <property type="term" value="F:transmembrane transporter activity"/>
    <property type="evidence" value="ECO:0007669"/>
    <property type="project" value="InterPro"/>
</dbReference>
<dbReference type="PANTHER" id="PTHR11360">
    <property type="entry name" value="MONOCARBOXYLATE TRANSPORTER"/>
    <property type="match status" value="1"/>
</dbReference>
<evidence type="ECO:0000313" key="6">
    <source>
        <dbReference type="EMBL" id="RKR82892.1"/>
    </source>
</evidence>
<evidence type="ECO:0000256" key="3">
    <source>
        <dbReference type="ARBA" id="ARBA00023136"/>
    </source>
</evidence>
<feature type="transmembrane region" description="Helical" evidence="4">
    <location>
        <begin position="102"/>
        <end position="123"/>
    </location>
</feature>
<dbReference type="SUPFAM" id="SSF103473">
    <property type="entry name" value="MFS general substrate transporter"/>
    <property type="match status" value="1"/>
</dbReference>
<feature type="transmembrane region" description="Helical" evidence="4">
    <location>
        <begin position="47"/>
        <end position="65"/>
    </location>
</feature>
<dbReference type="AlphaFoldDB" id="A0A495J2N4"/>
<dbReference type="RefSeq" id="WP_121198445.1">
    <property type="nucleotide sequence ID" value="NZ_RBKU01000001.1"/>
</dbReference>